<evidence type="ECO:0000256" key="7">
    <source>
        <dbReference type="ARBA" id="ARBA00022692"/>
    </source>
</evidence>
<dbReference type="RefSeq" id="XP_020434638.1">
    <property type="nucleotide sequence ID" value="XM_020575118.1"/>
</dbReference>
<dbReference type="InterPro" id="IPR017852">
    <property type="entry name" value="GPI_EtnP_transferase_1_C"/>
</dbReference>
<feature type="transmembrane region" description="Helical" evidence="12">
    <location>
        <begin position="658"/>
        <end position="678"/>
    </location>
</feature>
<feature type="transmembrane region" description="Helical" evidence="12">
    <location>
        <begin position="449"/>
        <end position="467"/>
    </location>
</feature>
<feature type="transmembrane region" description="Helical" evidence="12">
    <location>
        <begin position="782"/>
        <end position="806"/>
    </location>
</feature>
<dbReference type="EMBL" id="ADBJ01000018">
    <property type="protein sequence ID" value="EFA82521.1"/>
    <property type="molecule type" value="Genomic_DNA"/>
</dbReference>
<evidence type="ECO:0000256" key="12">
    <source>
        <dbReference type="RuleBase" id="RU367138"/>
    </source>
</evidence>
<evidence type="ECO:0000256" key="3">
    <source>
        <dbReference type="ARBA" id="ARBA00008400"/>
    </source>
</evidence>
<accession>D3B6X8</accession>
<dbReference type="InParanoid" id="D3B6X8"/>
<evidence type="ECO:0000256" key="11">
    <source>
        <dbReference type="ARBA" id="ARBA00023180"/>
    </source>
</evidence>
<organism evidence="14 15">
    <name type="scientific">Heterostelium pallidum (strain ATCC 26659 / Pp 5 / PN500)</name>
    <name type="common">Cellular slime mold</name>
    <name type="synonym">Polysphondylium pallidum</name>
    <dbReference type="NCBI Taxonomy" id="670386"/>
    <lineage>
        <taxon>Eukaryota</taxon>
        <taxon>Amoebozoa</taxon>
        <taxon>Evosea</taxon>
        <taxon>Eumycetozoa</taxon>
        <taxon>Dictyostelia</taxon>
        <taxon>Acytosteliales</taxon>
        <taxon>Acytosteliaceae</taxon>
        <taxon>Heterostelium</taxon>
    </lineage>
</organism>
<dbReference type="Gene3D" id="3.40.720.10">
    <property type="entry name" value="Alkaline Phosphatase, subunit A"/>
    <property type="match status" value="1"/>
</dbReference>
<gene>
    <name evidence="14" type="primary">pigN</name>
    <name evidence="14" type="ORF">PPL_04209</name>
</gene>
<evidence type="ECO:0000256" key="8">
    <source>
        <dbReference type="ARBA" id="ARBA00022824"/>
    </source>
</evidence>
<dbReference type="OMA" id="QSYFHRE"/>
<dbReference type="AlphaFoldDB" id="D3B6X8"/>
<feature type="transmembrane region" description="Helical" evidence="12">
    <location>
        <begin position="548"/>
        <end position="565"/>
    </location>
</feature>
<feature type="transmembrane region" description="Helical" evidence="12">
    <location>
        <begin position="744"/>
        <end position="762"/>
    </location>
</feature>
<evidence type="ECO:0000256" key="5">
    <source>
        <dbReference type="ARBA" id="ARBA00022502"/>
    </source>
</evidence>
<keyword evidence="9 12" id="KW-1133">Transmembrane helix</keyword>
<dbReference type="Pfam" id="PF04987">
    <property type="entry name" value="PigN"/>
    <property type="match status" value="1"/>
</dbReference>
<dbReference type="CDD" id="cd16020">
    <property type="entry name" value="GPI_EPT_1"/>
    <property type="match status" value="1"/>
</dbReference>
<dbReference type="PANTHER" id="PTHR12250:SF0">
    <property type="entry name" value="GPI ETHANOLAMINE PHOSPHATE TRANSFERASE 1"/>
    <property type="match status" value="1"/>
</dbReference>
<feature type="domain" description="GPI ethanolamine phosphate transferase 1 C-terminal" evidence="13">
    <location>
        <begin position="391"/>
        <end position="841"/>
    </location>
</feature>
<feature type="transmembrane region" description="Helical" evidence="12">
    <location>
        <begin position="856"/>
        <end position="876"/>
    </location>
</feature>
<feature type="transmembrane region" description="Helical" evidence="12">
    <location>
        <begin position="403"/>
        <end position="428"/>
    </location>
</feature>
<dbReference type="Pfam" id="PF01663">
    <property type="entry name" value="Phosphodiest"/>
    <property type="match status" value="1"/>
</dbReference>
<evidence type="ECO:0000256" key="6">
    <source>
        <dbReference type="ARBA" id="ARBA00022679"/>
    </source>
</evidence>
<dbReference type="GeneID" id="31359696"/>
<feature type="transmembrane region" description="Helical" evidence="12">
    <location>
        <begin position="473"/>
        <end position="500"/>
    </location>
</feature>
<evidence type="ECO:0000313" key="15">
    <source>
        <dbReference type="Proteomes" id="UP000001396"/>
    </source>
</evidence>
<dbReference type="GO" id="GO:0006506">
    <property type="term" value="P:GPI anchor biosynthetic process"/>
    <property type="evidence" value="ECO:0007669"/>
    <property type="project" value="UniProtKB-UniPathway"/>
</dbReference>
<protein>
    <recommendedName>
        <fullName evidence="4 12">GPI ethanolamine phosphate transferase 1</fullName>
        <ecNumber evidence="12">2.-.-.-</ecNumber>
    </recommendedName>
</protein>
<reference evidence="14 15" key="1">
    <citation type="journal article" date="2011" name="Genome Res.">
        <title>Phylogeny-wide analysis of social amoeba genomes highlights ancient origins for complex intercellular communication.</title>
        <authorList>
            <person name="Heidel A.J."/>
            <person name="Lawal H.M."/>
            <person name="Felder M."/>
            <person name="Schilde C."/>
            <person name="Helps N.R."/>
            <person name="Tunggal B."/>
            <person name="Rivero F."/>
            <person name="John U."/>
            <person name="Schleicher M."/>
            <person name="Eichinger L."/>
            <person name="Platzer M."/>
            <person name="Noegel A.A."/>
            <person name="Schaap P."/>
            <person name="Gloeckner G."/>
        </authorList>
    </citation>
    <scope>NUCLEOTIDE SEQUENCE [LARGE SCALE GENOMIC DNA]</scope>
    <source>
        <strain evidence="15">ATCC 26659 / Pp 5 / PN500</strain>
    </source>
</reference>
<keyword evidence="6 12" id="KW-0808">Transferase</keyword>
<evidence type="ECO:0000256" key="10">
    <source>
        <dbReference type="ARBA" id="ARBA00023136"/>
    </source>
</evidence>
<sequence>MYHIFSSNIVSIGSGGSGGGNNADSNNHQHHLEMKRKFNSKIMFIVVFGIVFHAVFTLSIFDIYFRSPLVHGMTPHRPDDTIVSPPAKRLVLFVADGLRADKFFEIEEQTGNSRAPFMRDIIEKTGSWGIEDLLRNASVGGDVALEKKLRSDKIVIFLHLLGLDTNGHAYRPNSKEYYDNIKLVDRGIAKITKKIEEFYGDDGKTAFIFTSDHGMSNRGSHGDGERANTETPLVAWGAGVRGPLSYEFQMEKITKLRGKARESLPVDATTPANWKLSHLMRSDVSQADIAPLMTSLIGVPCPLNSVGVLPTDYLGTDQQYTSYALYANTLQIWEMFKLKSDTKKQNSLIFSPFTKLNNAQQMLDSIKWNLDNGHHEETQVLCIAFIELCLQGLNYFQTYDRPFLMAMITLGYFGWIITLSLYVMNNYTIIGSRLDRELIKQKIPSIDKISNYILIVLSIGLYGYLLVNESPILYYIYCTFVIFFWGKTIPSNAMPLYMFMRSYVAKSSHITGSQDISKSGIVKNFIILATTAVLIMELLVVSYFDRRILSILFIVLGISTFTFNITAQLRSYWIIACLAMSVFPMLPVDYGNDNLLVCLGGVLTSGIGLSSLYFSSPNNKGSSTHKKIVYALIATVAFATWIVYSTDKSLERKIGLPYFNQIAAWGLSISSIVVVTLLKGKHYFDHWVYLCLTLAIPFVLFGVSYEILFYAIFIVTLSIWMYTEFTLDSDKASDNITQNDIKRAIIYIFFCYIGFFGVGNIASISSFDLSATYRFTTIFNPFLMGFLLLIKIFIPLLIVALSFSLLNNCLNIPRPASFLVVIALTDIMNINFFFLVKDTGSWLEIGISISHYAISNAFIILQLLLFAVSSALVPAINQSINKIKK</sequence>
<evidence type="ECO:0000256" key="2">
    <source>
        <dbReference type="ARBA" id="ARBA00004687"/>
    </source>
</evidence>
<dbReference type="GO" id="GO:0051377">
    <property type="term" value="F:mannose-ethanolamine phosphotransferase activity"/>
    <property type="evidence" value="ECO:0007669"/>
    <property type="project" value="UniProtKB-UniRule"/>
</dbReference>
<feature type="transmembrane region" description="Helical" evidence="12">
    <location>
        <begin position="818"/>
        <end position="836"/>
    </location>
</feature>
<evidence type="ECO:0000259" key="13">
    <source>
        <dbReference type="Pfam" id="PF04987"/>
    </source>
</evidence>
<name>D3B6X8_HETP5</name>
<feature type="transmembrane region" description="Helical" evidence="12">
    <location>
        <begin position="628"/>
        <end position="646"/>
    </location>
</feature>
<feature type="transmembrane region" description="Helical" evidence="12">
    <location>
        <begin position="42"/>
        <end position="65"/>
    </location>
</feature>
<keyword evidence="11" id="KW-0325">Glycoprotein</keyword>
<dbReference type="GO" id="GO:0005789">
    <property type="term" value="C:endoplasmic reticulum membrane"/>
    <property type="evidence" value="ECO:0007669"/>
    <property type="project" value="UniProtKB-SubCell"/>
</dbReference>
<dbReference type="EC" id="2.-.-.-" evidence="12"/>
<comment type="function">
    <text evidence="12">Ethanolamine phosphate transferase involved in glycosylphosphatidylinositol-anchor biosynthesis. Transfers ethanolamine phosphate to the first alpha-1,4-linked mannose of the glycosylphosphatidylinositol precursor of GPI-anchor.</text>
</comment>
<dbReference type="InterPro" id="IPR002591">
    <property type="entry name" value="Phosphodiest/P_Trfase"/>
</dbReference>
<dbReference type="InterPro" id="IPR007070">
    <property type="entry name" value="GPI_EtnP_transferase_1"/>
</dbReference>
<dbReference type="STRING" id="670386.D3B6X8"/>
<dbReference type="SUPFAM" id="SSF53649">
    <property type="entry name" value="Alkaline phosphatase-like"/>
    <property type="match status" value="1"/>
</dbReference>
<dbReference type="InterPro" id="IPR017850">
    <property type="entry name" value="Alkaline_phosphatase_core_sf"/>
</dbReference>
<dbReference type="FunCoup" id="D3B6X8">
    <property type="interactions" value="447"/>
</dbReference>
<dbReference type="Proteomes" id="UP000001396">
    <property type="component" value="Unassembled WGS sequence"/>
</dbReference>
<dbReference type="PANTHER" id="PTHR12250">
    <property type="entry name" value="PHOSPHATIDYLINOSITOL GLYCAN, CLASS N"/>
    <property type="match status" value="1"/>
</dbReference>
<keyword evidence="10 12" id="KW-0472">Membrane</keyword>
<dbReference type="InterPro" id="IPR037671">
    <property type="entry name" value="PIGN_N"/>
</dbReference>
<evidence type="ECO:0000256" key="1">
    <source>
        <dbReference type="ARBA" id="ARBA00004477"/>
    </source>
</evidence>
<evidence type="ECO:0000313" key="14">
    <source>
        <dbReference type="EMBL" id="EFA82521.1"/>
    </source>
</evidence>
<comment type="subcellular location">
    <subcellularLocation>
        <location evidence="1 12">Endoplasmic reticulum membrane</location>
        <topology evidence="1 12">Multi-pass membrane protein</topology>
    </subcellularLocation>
</comment>
<comment type="pathway">
    <text evidence="2 12">Glycolipid biosynthesis; glycosylphosphatidylinositol-anchor biosynthesis.</text>
</comment>
<keyword evidence="8 12" id="KW-0256">Endoplasmic reticulum</keyword>
<keyword evidence="7 12" id="KW-0812">Transmembrane</keyword>
<evidence type="ECO:0000256" key="9">
    <source>
        <dbReference type="ARBA" id="ARBA00022989"/>
    </source>
</evidence>
<keyword evidence="5 12" id="KW-0337">GPI-anchor biosynthesis</keyword>
<feature type="transmembrane region" description="Helical" evidence="12">
    <location>
        <begin position="521"/>
        <end position="542"/>
    </location>
</feature>
<dbReference type="UniPathway" id="UPA00196"/>
<comment type="caution">
    <text evidence="14">The sequence shown here is derived from an EMBL/GenBank/DDBJ whole genome shotgun (WGS) entry which is preliminary data.</text>
</comment>
<comment type="similarity">
    <text evidence="3 12">Belongs to the PIGG/PIGN/PIGO family. PIGN subfamily.</text>
</comment>
<proteinExistence type="inferred from homology"/>
<feature type="transmembrane region" description="Helical" evidence="12">
    <location>
        <begin position="594"/>
        <end position="616"/>
    </location>
</feature>
<evidence type="ECO:0000256" key="4">
    <source>
        <dbReference type="ARBA" id="ARBA00020831"/>
    </source>
</evidence>
<keyword evidence="15" id="KW-1185">Reference proteome</keyword>